<dbReference type="Proteomes" id="UP000316292">
    <property type="component" value="Unassembled WGS sequence"/>
</dbReference>
<dbReference type="PROSITE" id="PS51257">
    <property type="entry name" value="PROKAR_LIPOPROTEIN"/>
    <property type="match status" value="1"/>
</dbReference>
<proteinExistence type="predicted"/>
<protein>
    <recommendedName>
        <fullName evidence="2">SbsA Ig-like domain-containing protein</fullName>
    </recommendedName>
</protein>
<gene>
    <name evidence="3" type="ORF">E6K71_02100</name>
</gene>
<dbReference type="Pfam" id="PF13205">
    <property type="entry name" value="Big_5"/>
    <property type="match status" value="1"/>
</dbReference>
<evidence type="ECO:0000259" key="2">
    <source>
        <dbReference type="Pfam" id="PF13205"/>
    </source>
</evidence>
<feature type="domain" description="SbsA Ig-like" evidence="2">
    <location>
        <begin position="41"/>
        <end position="140"/>
    </location>
</feature>
<dbReference type="EMBL" id="VBOR01000030">
    <property type="protein sequence ID" value="TMQ50667.1"/>
    <property type="molecule type" value="Genomic_DNA"/>
</dbReference>
<dbReference type="AlphaFoldDB" id="A0A538SH13"/>
<evidence type="ECO:0000256" key="1">
    <source>
        <dbReference type="ARBA" id="ARBA00022729"/>
    </source>
</evidence>
<organism evidence="3 4">
    <name type="scientific">Eiseniibacteriota bacterium</name>
    <dbReference type="NCBI Taxonomy" id="2212470"/>
    <lineage>
        <taxon>Bacteria</taxon>
        <taxon>Candidatus Eiseniibacteriota</taxon>
    </lineage>
</organism>
<sequence length="354" mass="38578">MTRHALRRSLQGLLPLGAALAAGGFLGGCAKPDFPPGGPVDTTPPRVLATAPADSTTRVPADLEIMFLFSEPMDRVSVRDGFRLYPNPGVPSYHWSGRRFRVSWEGGLRPNTTYQAFLSAGVRDAHRVTLRTPVTIRFSTGDSLDPGRITGILRAKTLPTRGAPIWAYPESLGLVPDFANALPSYATETDTGAVYALTGLPLRQGFTVHAVYDINGNGAFDSLTDVAASYPSVIRLTPERPVADSINILAIDPHAPAVIRGTVTSPDSTARFRVEARSDSDTTFVRFAERKGPGDYVLRVPPGKYRLSARRLPRAVGEVPEEVRREGLFEARPEEEYENIDFRLERTAPPSPSR</sequence>
<evidence type="ECO:0000313" key="3">
    <source>
        <dbReference type="EMBL" id="TMQ50667.1"/>
    </source>
</evidence>
<name>A0A538SH13_UNCEI</name>
<dbReference type="InterPro" id="IPR032812">
    <property type="entry name" value="SbsA_Ig"/>
</dbReference>
<keyword evidence="1" id="KW-0732">Signal</keyword>
<accession>A0A538SH13</accession>
<comment type="caution">
    <text evidence="3">The sequence shown here is derived from an EMBL/GenBank/DDBJ whole genome shotgun (WGS) entry which is preliminary data.</text>
</comment>
<evidence type="ECO:0000313" key="4">
    <source>
        <dbReference type="Proteomes" id="UP000316292"/>
    </source>
</evidence>
<reference evidence="3 4" key="1">
    <citation type="journal article" date="2019" name="Nat. Microbiol.">
        <title>Mediterranean grassland soil C-N compound turnover is dependent on rainfall and depth, and is mediated by genomically divergent microorganisms.</title>
        <authorList>
            <person name="Diamond S."/>
            <person name="Andeer P.F."/>
            <person name="Li Z."/>
            <person name="Crits-Christoph A."/>
            <person name="Burstein D."/>
            <person name="Anantharaman K."/>
            <person name="Lane K.R."/>
            <person name="Thomas B.C."/>
            <person name="Pan C."/>
            <person name="Northen T.R."/>
            <person name="Banfield J.F."/>
        </authorList>
    </citation>
    <scope>NUCLEOTIDE SEQUENCE [LARGE SCALE GENOMIC DNA]</scope>
    <source>
        <strain evidence="3">WS_1</strain>
    </source>
</reference>